<dbReference type="EMBL" id="CP003283">
    <property type="protein sequence ID" value="AFL97386.1"/>
    <property type="molecule type" value="Genomic_DNA"/>
</dbReference>
<dbReference type="GeneID" id="97259036"/>
<dbReference type="Proteomes" id="UP000006051">
    <property type="component" value="Chromosome"/>
</dbReference>
<dbReference type="KEGG" id="orh:Ornrh_1201"/>
<accession>I4A0A2</accession>
<name>I4A0A2_ORNRL</name>
<dbReference type="STRING" id="867902.Ornrh_1201"/>
<dbReference type="RefSeq" id="WP_014790951.1">
    <property type="nucleotide sequence ID" value="NC_018016.1"/>
</dbReference>
<evidence type="ECO:0000313" key="2">
    <source>
        <dbReference type="Proteomes" id="UP000006051"/>
    </source>
</evidence>
<organism evidence="1 2">
    <name type="scientific">Ornithobacterium rhinotracheale (strain ATCC 51463 / DSM 15997 / CCUG 23171 / CIP 104009 / LMG 9086)</name>
    <dbReference type="NCBI Taxonomy" id="867902"/>
    <lineage>
        <taxon>Bacteria</taxon>
        <taxon>Pseudomonadati</taxon>
        <taxon>Bacteroidota</taxon>
        <taxon>Flavobacteriia</taxon>
        <taxon>Flavobacteriales</taxon>
        <taxon>Weeksellaceae</taxon>
        <taxon>Ornithobacterium</taxon>
    </lineage>
</organism>
<reference evidence="1 2" key="1">
    <citation type="submission" date="2012-06" db="EMBL/GenBank/DDBJ databases">
        <title>The complete genome of Ornithobacterium rhinotracheale DSM 15997.</title>
        <authorList>
            <consortium name="US DOE Joint Genome Institute (JGI-PGF)"/>
            <person name="Lucas S."/>
            <person name="Copeland A."/>
            <person name="Lapidus A."/>
            <person name="Goodwin L."/>
            <person name="Pitluck S."/>
            <person name="Peters L."/>
            <person name="Mikhailova N."/>
            <person name="Teshima H."/>
            <person name="Kyrpides N."/>
            <person name="Mavromatis K."/>
            <person name="Pagani I."/>
            <person name="Ivanova N."/>
            <person name="Ovchinnikova G."/>
            <person name="Zeytun A."/>
            <person name="Detter J.C."/>
            <person name="Han C."/>
            <person name="Land M."/>
            <person name="Hauser L."/>
            <person name="Markowitz V."/>
            <person name="Cheng J.-F."/>
            <person name="Hugenholtz P."/>
            <person name="Woyke T."/>
            <person name="Wu D."/>
            <person name="Lang E."/>
            <person name="Kopitz M."/>
            <person name="Brambilla E."/>
            <person name="Klenk H.-P."/>
            <person name="Eisen J.A."/>
        </authorList>
    </citation>
    <scope>NUCLEOTIDE SEQUENCE [LARGE SCALE GENOMIC DNA]</scope>
    <source>
        <strain evidence="2">ATCC 51463 / DSM 15997 / CCUG 23171 / LMG 9086</strain>
    </source>
</reference>
<protein>
    <submittedName>
        <fullName evidence="1">Uncharacterized protein</fullName>
    </submittedName>
</protein>
<gene>
    <name evidence="1" type="ordered locus">Ornrh_1201</name>
</gene>
<keyword evidence="2" id="KW-1185">Reference proteome</keyword>
<evidence type="ECO:0000313" key="1">
    <source>
        <dbReference type="EMBL" id="AFL97386.1"/>
    </source>
</evidence>
<dbReference type="AlphaFoldDB" id="I4A0A2"/>
<dbReference type="HOGENOM" id="CLU_3082536_0_0_10"/>
<sequence>MKLYKIYLSEPDFVDRTSYEKYVAAESLEMVAKRFPNAEKIEFIDTIFIIRE</sequence>
<proteinExistence type="predicted"/>